<reference evidence="1 2" key="1">
    <citation type="submission" date="2019-07" db="EMBL/GenBank/DDBJ databases">
        <title>De Novo Assembly of kiwifruit Actinidia rufa.</title>
        <authorList>
            <person name="Sugita-Konishi S."/>
            <person name="Sato K."/>
            <person name="Mori E."/>
            <person name="Abe Y."/>
            <person name="Kisaki G."/>
            <person name="Hamano K."/>
            <person name="Suezawa K."/>
            <person name="Otani M."/>
            <person name="Fukuda T."/>
            <person name="Manabe T."/>
            <person name="Gomi K."/>
            <person name="Tabuchi M."/>
            <person name="Akimitsu K."/>
            <person name="Kataoka I."/>
        </authorList>
    </citation>
    <scope>NUCLEOTIDE SEQUENCE [LARGE SCALE GENOMIC DNA]</scope>
    <source>
        <strain evidence="2">cv. Fuchu</strain>
    </source>
</reference>
<organism evidence="1 2">
    <name type="scientific">Actinidia rufa</name>
    <dbReference type="NCBI Taxonomy" id="165716"/>
    <lineage>
        <taxon>Eukaryota</taxon>
        <taxon>Viridiplantae</taxon>
        <taxon>Streptophyta</taxon>
        <taxon>Embryophyta</taxon>
        <taxon>Tracheophyta</taxon>
        <taxon>Spermatophyta</taxon>
        <taxon>Magnoliopsida</taxon>
        <taxon>eudicotyledons</taxon>
        <taxon>Gunneridae</taxon>
        <taxon>Pentapetalae</taxon>
        <taxon>asterids</taxon>
        <taxon>Ericales</taxon>
        <taxon>Actinidiaceae</taxon>
        <taxon>Actinidia</taxon>
    </lineage>
</organism>
<dbReference type="OrthoDB" id="1934719at2759"/>
<dbReference type="AlphaFoldDB" id="A0A7J0GIX1"/>
<evidence type="ECO:0000313" key="1">
    <source>
        <dbReference type="EMBL" id="GFZ10681.1"/>
    </source>
</evidence>
<accession>A0A7J0GIX1</accession>
<sequence>MNHPSFGSLLESSWAQGVSGHPMARLSLKLKRLKPLLKGLSLAKVPDAFKDWLIRVVSAEEVRASMFSIKGNKAPGPDNLNAGFFQKKLGTSG</sequence>
<gene>
    <name evidence="1" type="ORF">Acr_22g0000790</name>
</gene>
<keyword evidence="2" id="KW-1185">Reference proteome</keyword>
<comment type="caution">
    <text evidence="1">The sequence shown here is derived from an EMBL/GenBank/DDBJ whole genome shotgun (WGS) entry which is preliminary data.</text>
</comment>
<protein>
    <submittedName>
        <fullName evidence="1">Uncharacterized protein</fullName>
    </submittedName>
</protein>
<evidence type="ECO:0000313" key="2">
    <source>
        <dbReference type="Proteomes" id="UP000585474"/>
    </source>
</evidence>
<dbReference type="Proteomes" id="UP000585474">
    <property type="component" value="Unassembled WGS sequence"/>
</dbReference>
<proteinExistence type="predicted"/>
<dbReference type="EMBL" id="BJWL01000022">
    <property type="protein sequence ID" value="GFZ10681.1"/>
    <property type="molecule type" value="Genomic_DNA"/>
</dbReference>
<name>A0A7J0GIX1_9ERIC</name>